<dbReference type="PROSITE" id="PS51257">
    <property type="entry name" value="PROKAR_LIPOPROTEIN"/>
    <property type="match status" value="1"/>
</dbReference>
<evidence type="ECO:0008006" key="3">
    <source>
        <dbReference type="Google" id="ProtNLM"/>
    </source>
</evidence>
<evidence type="ECO:0000313" key="2">
    <source>
        <dbReference type="EMBL" id="HGA37249.1"/>
    </source>
</evidence>
<name>A0A832ARZ9_DESAE</name>
<feature type="signal peptide" evidence="1">
    <location>
        <begin position="1"/>
        <end position="20"/>
    </location>
</feature>
<comment type="caution">
    <text evidence="2">The sequence shown here is derived from an EMBL/GenBank/DDBJ whole genome shotgun (WGS) entry which is preliminary data.</text>
</comment>
<keyword evidence="1" id="KW-0732">Signal</keyword>
<gene>
    <name evidence="2" type="ORF">ENX80_00305</name>
</gene>
<dbReference type="EMBL" id="DTPL01000019">
    <property type="protein sequence ID" value="HGA37249.1"/>
    <property type="molecule type" value="Genomic_DNA"/>
</dbReference>
<reference evidence="2" key="1">
    <citation type="journal article" date="2020" name="mSystems">
        <title>Genome- and Community-Level Interaction Insights into Carbon Utilization and Element Cycling Functions of Hydrothermarchaeota in Hydrothermal Sediment.</title>
        <authorList>
            <person name="Zhou Z."/>
            <person name="Liu Y."/>
            <person name="Xu W."/>
            <person name="Pan J."/>
            <person name="Luo Z.H."/>
            <person name="Li M."/>
        </authorList>
    </citation>
    <scope>NUCLEOTIDE SEQUENCE [LARGE SCALE GENOMIC DNA]</scope>
    <source>
        <strain evidence="2">SpSt-972</strain>
    </source>
</reference>
<feature type="chain" id="PRO_5032661239" description="Lipoprotein" evidence="1">
    <location>
        <begin position="21"/>
        <end position="210"/>
    </location>
</feature>
<evidence type="ECO:0000256" key="1">
    <source>
        <dbReference type="SAM" id="SignalP"/>
    </source>
</evidence>
<protein>
    <recommendedName>
        <fullName evidence="3">Lipoprotein</fullName>
    </recommendedName>
</protein>
<organism evidence="2">
    <name type="scientific">Desulfurella acetivorans</name>
    <dbReference type="NCBI Taxonomy" id="33002"/>
    <lineage>
        <taxon>Bacteria</taxon>
        <taxon>Pseudomonadati</taxon>
        <taxon>Campylobacterota</taxon>
        <taxon>Desulfurellia</taxon>
        <taxon>Desulfurellales</taxon>
        <taxon>Desulfurellaceae</taxon>
        <taxon>Desulfurella</taxon>
    </lineage>
</organism>
<proteinExistence type="predicted"/>
<dbReference type="AlphaFoldDB" id="A0A832ARZ9"/>
<sequence length="210" mass="24250">MKHKLLFVILSGFVVSSCSAGVENGLVYPHTNSPYLFQQPKEKTGEEIKEEYKTKSSEVKLNDVSIDNTKTYKQTHLIRERVFISAPFNEVWQALLKFAEFNNYHIKRSSLKEGLLEVDISSNVAQYYSTSLPTQISKYTKDNSALNGIVAWNFYMVIFATQVKNKTLLEFIPKYYIITSRTHNAEYMVQSNGYFENNCVDFIKKEIASY</sequence>
<accession>A0A832ARZ9</accession>